<dbReference type="EMBL" id="CAJFDI010000003">
    <property type="protein sequence ID" value="CAD5222322.1"/>
    <property type="molecule type" value="Genomic_DNA"/>
</dbReference>
<feature type="transmembrane region" description="Helical" evidence="2">
    <location>
        <begin position="162"/>
        <end position="189"/>
    </location>
</feature>
<keyword evidence="3" id="KW-0732">Signal</keyword>
<protein>
    <submittedName>
        <fullName evidence="4">(pine wood nematode) hypothetical protein</fullName>
    </submittedName>
</protein>
<gene>
    <name evidence="4" type="ORF">BXYJ_LOCUS7290</name>
</gene>
<organism evidence="6 8">
    <name type="scientific">Bursaphelenchus xylophilus</name>
    <name type="common">Pinewood nematode worm</name>
    <name type="synonym">Aphelenchoides xylophilus</name>
    <dbReference type="NCBI Taxonomy" id="6326"/>
    <lineage>
        <taxon>Eukaryota</taxon>
        <taxon>Metazoa</taxon>
        <taxon>Ecdysozoa</taxon>
        <taxon>Nematoda</taxon>
        <taxon>Chromadorea</taxon>
        <taxon>Rhabditida</taxon>
        <taxon>Tylenchina</taxon>
        <taxon>Tylenchomorpha</taxon>
        <taxon>Aphelenchoidea</taxon>
        <taxon>Aphelenchoididae</taxon>
        <taxon>Bursaphelenchus</taxon>
    </lineage>
</organism>
<evidence type="ECO:0000313" key="6">
    <source>
        <dbReference type="Proteomes" id="UP000095284"/>
    </source>
</evidence>
<dbReference type="Proteomes" id="UP000659654">
    <property type="component" value="Unassembled WGS sequence"/>
</dbReference>
<keyword evidence="2" id="KW-1133">Transmembrane helix</keyword>
<evidence type="ECO:0000313" key="5">
    <source>
        <dbReference type="EMBL" id="CAG9109803.1"/>
    </source>
</evidence>
<dbReference type="WBParaSite" id="BXY_1525900.1">
    <property type="protein sequence ID" value="BXY_1525900.1"/>
    <property type="gene ID" value="BXY_1525900"/>
</dbReference>
<keyword evidence="7" id="KW-1185">Reference proteome</keyword>
<evidence type="ECO:0000313" key="4">
    <source>
        <dbReference type="EMBL" id="CAD5222322.1"/>
    </source>
</evidence>
<feature type="region of interest" description="Disordered" evidence="1">
    <location>
        <begin position="260"/>
        <end position="335"/>
    </location>
</feature>
<reference evidence="5" key="2">
    <citation type="submission" date="2020-08" db="EMBL/GenBank/DDBJ databases">
        <authorList>
            <person name="Kikuchi T."/>
        </authorList>
    </citation>
    <scope>NUCLEOTIDE SEQUENCE</scope>
    <source>
        <strain evidence="4">Ka4C1</strain>
    </source>
</reference>
<evidence type="ECO:0000313" key="7">
    <source>
        <dbReference type="Proteomes" id="UP000659654"/>
    </source>
</evidence>
<name>A0A1I7SQE9_BURXY</name>
<feature type="chain" id="PRO_5035399894" evidence="3">
    <location>
        <begin position="21"/>
        <end position="380"/>
    </location>
</feature>
<keyword evidence="2" id="KW-0812">Transmembrane</keyword>
<dbReference type="Proteomes" id="UP000095284">
    <property type="component" value="Unplaced"/>
</dbReference>
<evidence type="ECO:0000256" key="3">
    <source>
        <dbReference type="SAM" id="SignalP"/>
    </source>
</evidence>
<feature type="signal peptide" evidence="3">
    <location>
        <begin position="1"/>
        <end position="20"/>
    </location>
</feature>
<evidence type="ECO:0000256" key="2">
    <source>
        <dbReference type="SAM" id="Phobius"/>
    </source>
</evidence>
<accession>A0A1I7SQE9</accession>
<feature type="compositionally biased region" description="Basic and acidic residues" evidence="1">
    <location>
        <begin position="277"/>
        <end position="300"/>
    </location>
</feature>
<evidence type="ECO:0000256" key="1">
    <source>
        <dbReference type="SAM" id="MobiDB-lite"/>
    </source>
</evidence>
<proteinExistence type="predicted"/>
<sequence>MWMIIQWLLFVASLCGSVTSQNGNTTKTDAEDKYKEYLVDCVIAIQNVSQNELEVLSTELAKVFCFTIEKSQLQRLEGEKRSGLAFTPDGMVNDTDCDVQIATAAINQDHIIARFVLSYKDTLVKARVAVEEISQFTLSHLSALTGLPIVSIKPTNPDQFVIPWWIVLTIIGSCLLIGFLGWICMFIYYNTCGSPIVVRKSSNTGDVESLPKNDYVETNYADDQRLKEIPPLELPNPKADDENPFQDSIFEVNSNDFQLKTEKPSSPSVIPLFGSKDTLESGREKVKPQEVPEATEKEIPNETSEVAPLENIDGLPTDPPAKKESTDTKPPVKLPEKWSPYYAAEFVEQLKVTEPNRYDGSRRTHPQPSIQTDLDNIDVA</sequence>
<dbReference type="Proteomes" id="UP000582659">
    <property type="component" value="Unassembled WGS sequence"/>
</dbReference>
<dbReference type="AlphaFoldDB" id="A0A1I7SQE9"/>
<dbReference type="OrthoDB" id="5877525at2759"/>
<keyword evidence="2" id="KW-0472">Membrane</keyword>
<dbReference type="SMR" id="A0A1I7SQE9"/>
<feature type="region of interest" description="Disordered" evidence="1">
    <location>
        <begin position="353"/>
        <end position="380"/>
    </location>
</feature>
<reference evidence="8" key="1">
    <citation type="submission" date="2016-11" db="UniProtKB">
        <authorList>
            <consortium name="WormBaseParasite"/>
        </authorList>
    </citation>
    <scope>IDENTIFICATION</scope>
</reference>
<evidence type="ECO:0000313" key="8">
    <source>
        <dbReference type="WBParaSite" id="BXY_1525900.1"/>
    </source>
</evidence>
<dbReference type="EMBL" id="CAJFCV020000003">
    <property type="protein sequence ID" value="CAG9109803.1"/>
    <property type="molecule type" value="Genomic_DNA"/>
</dbReference>